<proteinExistence type="predicted"/>
<evidence type="ECO:0000313" key="7">
    <source>
        <dbReference type="EMBL" id="PWN01215.1"/>
    </source>
</evidence>
<dbReference type="SUPFAM" id="SSF103473">
    <property type="entry name" value="MFS general substrate transporter"/>
    <property type="match status" value="1"/>
</dbReference>
<dbReference type="Proteomes" id="UP000245507">
    <property type="component" value="Unassembled WGS sequence"/>
</dbReference>
<dbReference type="Pfam" id="PF07690">
    <property type="entry name" value="MFS_1"/>
    <property type="match status" value="1"/>
</dbReference>
<feature type="transmembrane region" description="Helical" evidence="6">
    <location>
        <begin position="212"/>
        <end position="233"/>
    </location>
</feature>
<dbReference type="EMBL" id="QGDD01000010">
    <property type="protein sequence ID" value="PWN01215.1"/>
    <property type="molecule type" value="Genomic_DNA"/>
</dbReference>
<feature type="transmembrane region" description="Helical" evidence="6">
    <location>
        <begin position="300"/>
        <end position="323"/>
    </location>
</feature>
<feature type="transmembrane region" description="Helical" evidence="6">
    <location>
        <begin position="360"/>
        <end position="379"/>
    </location>
</feature>
<evidence type="ECO:0000256" key="6">
    <source>
        <dbReference type="SAM" id="Phobius"/>
    </source>
</evidence>
<feature type="transmembrane region" description="Helical" evidence="6">
    <location>
        <begin position="275"/>
        <end position="294"/>
    </location>
</feature>
<evidence type="ECO:0000256" key="2">
    <source>
        <dbReference type="ARBA" id="ARBA00022475"/>
    </source>
</evidence>
<keyword evidence="4 6" id="KW-1133">Transmembrane helix</keyword>
<feature type="transmembrane region" description="Helical" evidence="6">
    <location>
        <begin position="168"/>
        <end position="185"/>
    </location>
</feature>
<comment type="caution">
    <text evidence="7">The sequence shown here is derived from an EMBL/GenBank/DDBJ whole genome shotgun (WGS) entry which is preliminary data.</text>
</comment>
<protein>
    <submittedName>
        <fullName evidence="7">MFS transporter</fullName>
    </submittedName>
</protein>
<evidence type="ECO:0000256" key="1">
    <source>
        <dbReference type="ARBA" id="ARBA00004651"/>
    </source>
</evidence>
<dbReference type="PANTHER" id="PTHR23513">
    <property type="entry name" value="INTEGRAL MEMBRANE EFFLUX PROTEIN-RELATED"/>
    <property type="match status" value="1"/>
</dbReference>
<evidence type="ECO:0000256" key="4">
    <source>
        <dbReference type="ARBA" id="ARBA00022989"/>
    </source>
</evidence>
<sequence length="398" mass="40324">MVLTWLMGVAVSWFGDAVWVVALAWTAAHTLSPGLAGVVLAAEMVPQAGLVLVGGVVADRFDPRRVLLAGYLARAVVLVAGAAAWHSGLDGAATLGAVALSFGVAAGLTIPSGSALIRSLVAPEHLGAVMGWNQVSGRVMRLIGAPVGGVVVAIGGPVAAMLLDATTFLAIALVIGCVVRPRYPLPRATEARWRQSFTAGVRYLRATASARLLVVGLTALNVFVTPITALGLALRVEGSGWGSHWLGLADGALAAGAILGSLAAIRWLPARSAAAGFRVLVVQGLALACIGASWKPGVMAGMFVVGVTAGLASVWLSSAFLATIDPAYVGRVSSVTALGDMALLPLSVPLLGFAAGAVGLLPTTIAFGAAMASLCLWFATRPELAHIRPSPVESDSPT</sequence>
<accession>A0A316TD43</accession>
<feature type="transmembrane region" description="Helical" evidence="6">
    <location>
        <begin position="142"/>
        <end position="162"/>
    </location>
</feature>
<dbReference type="InterPro" id="IPR036259">
    <property type="entry name" value="MFS_trans_sf"/>
</dbReference>
<feature type="transmembrane region" description="Helical" evidence="6">
    <location>
        <begin position="34"/>
        <end position="54"/>
    </location>
</feature>
<dbReference type="GO" id="GO:0022857">
    <property type="term" value="F:transmembrane transporter activity"/>
    <property type="evidence" value="ECO:0007669"/>
    <property type="project" value="InterPro"/>
</dbReference>
<evidence type="ECO:0000256" key="3">
    <source>
        <dbReference type="ARBA" id="ARBA00022692"/>
    </source>
</evidence>
<reference evidence="7 8" key="1">
    <citation type="submission" date="2018-05" db="EMBL/GenBank/DDBJ databases">
        <title>Nocardioides silvaticus genome.</title>
        <authorList>
            <person name="Li C."/>
            <person name="Wang G."/>
        </authorList>
    </citation>
    <scope>NUCLEOTIDE SEQUENCE [LARGE SCALE GENOMIC DNA]</scope>
    <source>
        <strain evidence="7 8">CCTCC AB 2018079</strain>
    </source>
</reference>
<name>A0A316TD43_9ACTN</name>
<keyword evidence="2" id="KW-1003">Cell membrane</keyword>
<organism evidence="7 8">
    <name type="scientific">Nocardioides silvaticus</name>
    <dbReference type="NCBI Taxonomy" id="2201891"/>
    <lineage>
        <taxon>Bacteria</taxon>
        <taxon>Bacillati</taxon>
        <taxon>Actinomycetota</taxon>
        <taxon>Actinomycetes</taxon>
        <taxon>Propionibacteriales</taxon>
        <taxon>Nocardioidaceae</taxon>
        <taxon>Nocardioides</taxon>
    </lineage>
</organism>
<feature type="transmembrane region" description="Helical" evidence="6">
    <location>
        <begin position="335"/>
        <end position="354"/>
    </location>
</feature>
<gene>
    <name evidence="7" type="ORF">DJ010_18785</name>
</gene>
<feature type="transmembrane region" description="Helical" evidence="6">
    <location>
        <begin position="66"/>
        <end position="85"/>
    </location>
</feature>
<evidence type="ECO:0000313" key="8">
    <source>
        <dbReference type="Proteomes" id="UP000245507"/>
    </source>
</evidence>
<comment type="subcellular location">
    <subcellularLocation>
        <location evidence="1">Cell membrane</location>
        <topology evidence="1">Multi-pass membrane protein</topology>
    </subcellularLocation>
</comment>
<dbReference type="AlphaFoldDB" id="A0A316TD43"/>
<dbReference type="CDD" id="cd06173">
    <property type="entry name" value="MFS_MefA_like"/>
    <property type="match status" value="1"/>
</dbReference>
<keyword evidence="3 6" id="KW-0812">Transmembrane</keyword>
<dbReference type="PANTHER" id="PTHR23513:SF6">
    <property type="entry name" value="MAJOR FACILITATOR SUPERFAMILY ASSOCIATED DOMAIN-CONTAINING PROTEIN"/>
    <property type="match status" value="1"/>
</dbReference>
<keyword evidence="5 6" id="KW-0472">Membrane</keyword>
<dbReference type="InterPro" id="IPR011701">
    <property type="entry name" value="MFS"/>
</dbReference>
<dbReference type="Gene3D" id="1.20.1250.20">
    <property type="entry name" value="MFS general substrate transporter like domains"/>
    <property type="match status" value="1"/>
</dbReference>
<feature type="transmembrane region" description="Helical" evidence="6">
    <location>
        <begin position="97"/>
        <end position="121"/>
    </location>
</feature>
<keyword evidence="8" id="KW-1185">Reference proteome</keyword>
<dbReference type="GO" id="GO:0005886">
    <property type="term" value="C:plasma membrane"/>
    <property type="evidence" value="ECO:0007669"/>
    <property type="project" value="UniProtKB-SubCell"/>
</dbReference>
<evidence type="ECO:0000256" key="5">
    <source>
        <dbReference type="ARBA" id="ARBA00023136"/>
    </source>
</evidence>
<feature type="transmembrane region" description="Helical" evidence="6">
    <location>
        <begin position="245"/>
        <end position="268"/>
    </location>
</feature>